<protein>
    <submittedName>
        <fullName evidence="1">Efflux ABC transporter permease</fullName>
    </submittedName>
</protein>
<evidence type="ECO:0000313" key="1">
    <source>
        <dbReference type="EMBL" id="BAL42545.1"/>
    </source>
</evidence>
<keyword evidence="1" id="KW-0614">Plasmid</keyword>
<dbReference type="EMBL" id="AB677526">
    <property type="protein sequence ID" value="BAL42545.1"/>
    <property type="molecule type" value="Genomic_DNA"/>
</dbReference>
<sequence length="157" mass="16805">MHEEGESKREVTAVLYTGKRLSDVYQVAQELQREGLAQAVFSGRFSPRCGTFSSRSRQLTGPSSSSWRPSWCGRGCRLGGWGTAGTPPSSGPWAPSGVWSSPWSPWRRGVEVVLGWGRALLGAGLLGARPGFFLLPPGLLAALPPLQALGQSPLEFP</sequence>
<reference evidence="1" key="1">
    <citation type="journal article" date="2012" name="Extremophiles">
        <title>The third plasmid pVV8 from Thermus thermophilus HB8: isolation, characterization, and sequence determination.</title>
        <authorList>
            <person name="Ohtani N."/>
            <person name="Tomita M."/>
            <person name="Itaya M."/>
        </authorList>
    </citation>
    <scope>NUCLEOTIDE SEQUENCE</scope>
    <source>
        <strain evidence="1">HB8</strain>
    </source>
</reference>
<proteinExistence type="predicted"/>
<accession>G9MB83</accession>
<organism evidence="1">
    <name type="scientific">Thermus thermophilus (strain ATCC 27634 / DSM 579 / HB8)</name>
    <dbReference type="NCBI Taxonomy" id="300852"/>
    <lineage>
        <taxon>Bacteria</taxon>
        <taxon>Thermotogati</taxon>
        <taxon>Deinococcota</taxon>
        <taxon>Deinococci</taxon>
        <taxon>Thermales</taxon>
        <taxon>Thermaceae</taxon>
        <taxon>Thermus</taxon>
    </lineage>
</organism>
<dbReference type="AlphaFoldDB" id="G9MB83"/>
<name>G9MB83_THET8</name>
<geneLocation type="plasmid" evidence="1">
    <name>pVV8</name>
</geneLocation>
<gene>
    <name evidence="1" type="primary">TTHV030</name>
</gene>